<dbReference type="RefSeq" id="WP_089672307.1">
    <property type="nucleotide sequence ID" value="NZ_CP024845.1"/>
</dbReference>
<protein>
    <recommendedName>
        <fullName evidence="3">DUF192 domain-containing protein</fullName>
    </recommendedName>
</protein>
<dbReference type="STRING" id="1073996.SAMN05444271_109117"/>
<reference evidence="1 2" key="1">
    <citation type="submission" date="2016-10" db="EMBL/GenBank/DDBJ databases">
        <authorList>
            <person name="de Groot N.N."/>
        </authorList>
    </citation>
    <scope>NUCLEOTIDE SEQUENCE [LARGE SCALE GENOMIC DNA]</scope>
    <source>
        <strain evidence="1 2">DSM 22187</strain>
    </source>
</reference>
<dbReference type="GeneID" id="35001118"/>
<dbReference type="Proteomes" id="UP000198888">
    <property type="component" value="Unassembled WGS sequence"/>
</dbReference>
<dbReference type="InterPro" id="IPR038695">
    <property type="entry name" value="Saro_0823-like_sf"/>
</dbReference>
<dbReference type="EMBL" id="FNYR01000009">
    <property type="protein sequence ID" value="SEI85607.1"/>
    <property type="molecule type" value="Genomic_DNA"/>
</dbReference>
<dbReference type="Pfam" id="PF02643">
    <property type="entry name" value="DUF192"/>
    <property type="match status" value="1"/>
</dbReference>
<accession>A0A1H6U7M1</accession>
<dbReference type="PANTHER" id="PTHR37953">
    <property type="entry name" value="UPF0127 PROTEIN MJ1496"/>
    <property type="match status" value="1"/>
</dbReference>
<accession>A0A2H4PYB9</accession>
<dbReference type="KEGG" id="hae:halTADL_0292"/>
<dbReference type="InterPro" id="IPR003795">
    <property type="entry name" value="DUF192"/>
</dbReference>
<dbReference type="AlphaFoldDB" id="A0A1H6U7M1"/>
<dbReference type="PANTHER" id="PTHR37953:SF1">
    <property type="entry name" value="UPF0127 PROTEIN MJ1496"/>
    <property type="match status" value="1"/>
</dbReference>
<dbReference type="OrthoDB" id="6763at2157"/>
<dbReference type="PROSITE" id="PS51257">
    <property type="entry name" value="PROKAR_LIPOPROTEIN"/>
    <property type="match status" value="1"/>
</dbReference>
<gene>
    <name evidence="1" type="ORF">SAMN05444271_109117</name>
</gene>
<keyword evidence="2" id="KW-1185">Reference proteome</keyword>
<evidence type="ECO:0000313" key="2">
    <source>
        <dbReference type="Proteomes" id="UP000198888"/>
    </source>
</evidence>
<proteinExistence type="predicted"/>
<dbReference type="Gene3D" id="2.60.120.1140">
    <property type="entry name" value="Protein of unknown function DUF192"/>
    <property type="match status" value="1"/>
</dbReference>
<name>A0A1H6U7M1_9EURY</name>
<evidence type="ECO:0008006" key="3">
    <source>
        <dbReference type="Google" id="ProtNLM"/>
    </source>
</evidence>
<evidence type="ECO:0000313" key="1">
    <source>
        <dbReference type="EMBL" id="SEI85607.1"/>
    </source>
</evidence>
<organism evidence="1 2">
    <name type="scientific">Halohasta litchfieldiae</name>
    <dbReference type="NCBI Taxonomy" id="1073996"/>
    <lineage>
        <taxon>Archaea</taxon>
        <taxon>Methanobacteriati</taxon>
        <taxon>Methanobacteriota</taxon>
        <taxon>Stenosarchaea group</taxon>
        <taxon>Halobacteria</taxon>
        <taxon>Halobacteriales</taxon>
        <taxon>Haloferacaceae</taxon>
        <taxon>Halohasta</taxon>
    </lineage>
</organism>
<sequence>MAARSNWLPILAVCCLLAVSGCVALSDPPADSAYNWTTVTAVDSDTDEDLATVDVRIADTDSKRYTGLSNTSSLGENEGMLFIHDSEGRYGYVMRDMAFPIDIVHIDADGEITMISHAQPDDDQTFRGTAKYVLEVPYEYTTENGIEEGDRIEIPEQYR</sequence>